<dbReference type="AlphaFoldDB" id="A0A5N6HF29"/>
<organism evidence="2">
    <name type="scientific">Aspergillus flavus</name>
    <dbReference type="NCBI Taxonomy" id="5059"/>
    <lineage>
        <taxon>Eukaryota</taxon>
        <taxon>Fungi</taxon>
        <taxon>Dikarya</taxon>
        <taxon>Ascomycota</taxon>
        <taxon>Pezizomycotina</taxon>
        <taxon>Eurotiomycetes</taxon>
        <taxon>Eurotiomycetidae</taxon>
        <taxon>Eurotiales</taxon>
        <taxon>Aspergillaceae</taxon>
        <taxon>Aspergillus</taxon>
        <taxon>Aspergillus subgen. Circumdati</taxon>
    </lineage>
</organism>
<reference evidence="2" key="1">
    <citation type="submission" date="2019-04" db="EMBL/GenBank/DDBJ databases">
        <title>Friends and foes A comparative genomics study of 23 Aspergillus species from section Flavi.</title>
        <authorList>
            <consortium name="DOE Joint Genome Institute"/>
            <person name="Kjaerbolling I."/>
            <person name="Vesth T."/>
            <person name="Frisvad J.C."/>
            <person name="Nybo J.L."/>
            <person name="Theobald S."/>
            <person name="Kildgaard S."/>
            <person name="Isbrandt T."/>
            <person name="Kuo A."/>
            <person name="Sato A."/>
            <person name="Lyhne E.K."/>
            <person name="Kogle M.E."/>
            <person name="Wiebenga A."/>
            <person name="Kun R.S."/>
            <person name="Lubbers R.J."/>
            <person name="Makela M.R."/>
            <person name="Barry K."/>
            <person name="Chovatia M."/>
            <person name="Clum A."/>
            <person name="Daum C."/>
            <person name="Haridas S."/>
            <person name="He G."/>
            <person name="LaButti K."/>
            <person name="Lipzen A."/>
            <person name="Mondo S."/>
            <person name="Riley R."/>
            <person name="Salamov A."/>
            <person name="Simmons B.A."/>
            <person name="Magnuson J.K."/>
            <person name="Henrissat B."/>
            <person name="Mortensen U.H."/>
            <person name="Larsen T.O."/>
            <person name="Devries R.P."/>
            <person name="Grigoriev I.V."/>
            <person name="Machida M."/>
            <person name="Baker S.E."/>
            <person name="Andersen M.R."/>
        </authorList>
    </citation>
    <scope>NUCLEOTIDE SEQUENCE [LARGE SCALE GENOMIC DNA]</scope>
    <source>
        <strain evidence="2">CBS 121.62</strain>
    </source>
</reference>
<feature type="transmembrane region" description="Helical" evidence="1">
    <location>
        <begin position="7"/>
        <end position="25"/>
    </location>
</feature>
<dbReference type="EMBL" id="ML734552">
    <property type="protein sequence ID" value="KAB8253066.1"/>
    <property type="molecule type" value="Genomic_DNA"/>
</dbReference>
<keyword evidence="1" id="KW-1133">Transmembrane helix</keyword>
<evidence type="ECO:0000256" key="1">
    <source>
        <dbReference type="SAM" id="Phobius"/>
    </source>
</evidence>
<gene>
    <name evidence="2" type="ORF">BDV35DRAFT_128545</name>
</gene>
<evidence type="ECO:0000313" key="2">
    <source>
        <dbReference type="EMBL" id="KAB8253066.1"/>
    </source>
</evidence>
<keyword evidence="1" id="KW-0812">Transmembrane</keyword>
<feature type="transmembrane region" description="Helical" evidence="1">
    <location>
        <begin position="31"/>
        <end position="48"/>
    </location>
</feature>
<dbReference type="Proteomes" id="UP000325434">
    <property type="component" value="Unassembled WGS sequence"/>
</dbReference>
<keyword evidence="1" id="KW-0472">Membrane</keyword>
<sequence>MEDILPRGLRFCAVFLIYCFFPFLLRSRDIGVLWLSWLTLFIPILCMVRQELPLVVLYIGTWFDFCA</sequence>
<name>A0A5N6HF29_ASPFL</name>
<proteinExistence type="predicted"/>
<accession>A0A5N6HF29</accession>
<protein>
    <submittedName>
        <fullName evidence="2">Uncharacterized protein</fullName>
    </submittedName>
</protein>